<organism evidence="5 6">
    <name type="scientific">Coccidioides immitis RMSCC 3703</name>
    <dbReference type="NCBI Taxonomy" id="454286"/>
    <lineage>
        <taxon>Eukaryota</taxon>
        <taxon>Fungi</taxon>
        <taxon>Dikarya</taxon>
        <taxon>Ascomycota</taxon>
        <taxon>Pezizomycotina</taxon>
        <taxon>Eurotiomycetes</taxon>
        <taxon>Eurotiomycetidae</taxon>
        <taxon>Onygenales</taxon>
        <taxon>Onygenaceae</taxon>
        <taxon>Coccidioides</taxon>
    </lineage>
</organism>
<sequence length="2020" mass="225790">MEMLPQLEPRLLIQMSSAELLSYYRTITENWAIENQQRIVAHIIAQIHSGAIPPTIFNVWLPLMLHRSPPLLKSLLLDPKSYCIRNIEMREPLWRDMTCSPSSHVNCSSRERVTRQRRLAPDDVSRSSGMQQNPFFCNCLCGPYDPDFLSSTGWTFWVNLERIFSGGFRLVPPVDTSVRQEIVNRLPKNLFSSNEPYSIRSTSDFQISESAPPGLRFCLDLVDCLRSQPISLSNSTVFGWALTAITAAADKKASFDDILRLIQTVTDFASDRNEGLGQSLHAFPAHLAQLWAFADEAAGDLDTSIIIFGRRRTRSHPSRPNAKHKQSLENLLVRFIQVIPQDNLTPLDIASTFLTLEKKVDGSAFPLGSKLGVIKLLSLHSPGVQIDLDALPASEKDWRRFRWGINVFNTLPAKDARWLFSQIESLGLVDDTILFSASDSSKPTWYNKGLLKVKWAAADPVPGNDGSTTFQFIEEIKAEAETQRESDVRRDWAMRAIEAACESKSIPLFKEVSRWTSRYLRDPLVYRYLVDSLFGSESADLLSCTKLPHRPTSLTALAELVQEANAVLSYHVNVALSALQEPSFKNHPLRNPSTQLTEVVSMRIDGVNQFSKLGLADKDSLVEVLLDSMIPVLLLYETIAVTEGNEMLHWHAMGGPLDDLNCPTPTPGYALRFLDKLALQRDELWAKQRRIRQPQSAALKLGWPKGLPVQALLPSIDWASAVFKDKSAAPFVAKRLDEILFCNSKTVLSPIPRSTRGIGGFVDSLPYVITAFCACKSEVEQSERIIQVWEHYTRIFPAQSKYTRHIKQYLLQNYACAKPRPRKAVQILDPLILGALPGLENSTASEPSEWNPYPAILDASSDIEMDDEGPATLLECRLSTYWFFHITNDFYATFEEPSTDIEEPKPCALDIWQPKCNFCELSLVDKEIIIVSAMLFLDTLGGESSGIFSTSFPENSGSPRYPPLYLDYDFLSSIENESEAVTAALSILNKLRHMIPAELLCKLSASLLKKLPQVKSKLWLVERAAFDLIKLVGKADQPELAVDLSLHVIEHMPGASSWHRDVVSLGLIQRLDFAVAERMLAKFASVVLEFLARTPENDLVEEEDLDDAILCDEIEHLVAPSDTELGKKPEHIKISTIKLLARLIGDGGFFSSKTALHTLQSLFHASHHIDVRDAVITALFQLLRKSMGLDGNLSDEVYGIVTSFYTAAAAPSERITLSEADWDNADKGGPLPSVNENRPLLQLFIERARHSIPHNLREDYVKNTILPLLAESTRKHNRWIRMFLKKVGLKDYLLLHRAWALRYMDCCKVTFVEEKLTAQNPNWKYTDSGGHWSRFMENYSTCKVFNAGQIAPKVGDGITQDDLANEVYQRCQIVLHNPIHIGNDRKAHLSLAPIRALIHNLFSSLQNSVSRELAARQVLAGIAAEVDRLRTQSWLGDPNRHPAILPSCMEIQALLLPFPHLEESSQDRYDTFAGRVFELTSNCTLSSSFIDDFRHLEKAMAKVRTKDKLACALRLGRLSGDACGELVQNLRIQLAAELLDRLNVVAVAQSEEAKFMVQAWTGSSNEWVRTTAWQLNERFGYRNPAASASPQPARQAHRRPPVVRNVLKAKQLWQASTRCLPGRQSRHSSTPANPTPGPRPCDSPRPLNQALLRQQKRATLEVGYGSWLRRSAVTGYFLKQISSYPTCRSSIYPLSPTLCSLKTLRVKARSSSKQLWRHEHTMHLVAIKALQEKLAETQAAIAPRQKFTFKTARKNPSAISLADVAELDAQGRRHIPGYRSGDNSSVESSLNTTPLHALTPNDPGGPESPSNGFADGSLSSFTTRDTSEIGNGQSTKNEISPISVNSQSNVRFTLPRPTLHKSVPISITSVTRSVIDLLDGYPFAALSVKNITDSLLMCGEVTGAAHITGVGHSVIAVSCHQFRMHDCDNVTVYLGCSSTPIIENCHNIRFTHIPSPFLRSPVPFTIKDSWSHVDDFSWLKMGHSPNWRVADEKEFDPDHIWKGLCGNNGQQSLEAVSLTS</sequence>
<feature type="compositionally biased region" description="Polar residues" evidence="3">
    <location>
        <begin position="1817"/>
        <end position="1842"/>
    </location>
</feature>
<comment type="similarity">
    <text evidence="1">Belongs to the TBCC family.</text>
</comment>
<dbReference type="OrthoDB" id="4196734at2759"/>
<dbReference type="GO" id="GO:0007023">
    <property type="term" value="P:post-chaperonin tubulin folding pathway"/>
    <property type="evidence" value="ECO:0007669"/>
    <property type="project" value="InterPro"/>
</dbReference>
<reference evidence="6" key="1">
    <citation type="journal article" date="2010" name="Genome Res.">
        <title>Population genomic sequencing of Coccidioides fungi reveals recent hybridization and transposon control.</title>
        <authorList>
            <person name="Neafsey D.E."/>
            <person name="Barker B.M."/>
            <person name="Sharpton T.J."/>
            <person name="Stajich J.E."/>
            <person name="Park D.J."/>
            <person name="Whiston E."/>
            <person name="Hung C.-Y."/>
            <person name="McMahan C."/>
            <person name="White J."/>
            <person name="Sykes S."/>
            <person name="Heiman D."/>
            <person name="Young S."/>
            <person name="Zeng Q."/>
            <person name="Abouelleil A."/>
            <person name="Aftuck L."/>
            <person name="Bessette D."/>
            <person name="Brown A."/>
            <person name="FitzGerald M."/>
            <person name="Lui A."/>
            <person name="Macdonald J.P."/>
            <person name="Priest M."/>
            <person name="Orbach M.J."/>
            <person name="Galgiani J.N."/>
            <person name="Kirkland T.N."/>
            <person name="Cole G.T."/>
            <person name="Birren B.W."/>
            <person name="Henn M.R."/>
            <person name="Taylor J.W."/>
            <person name="Rounsley S.D."/>
        </authorList>
    </citation>
    <scope>NUCLEOTIDE SEQUENCE [LARGE SCALE GENOMIC DNA]</scope>
    <source>
        <strain evidence="6">RMSCC 3703</strain>
    </source>
</reference>
<dbReference type="InterPro" id="IPR006599">
    <property type="entry name" value="CARP_motif"/>
</dbReference>
<dbReference type="InterPro" id="IPR027684">
    <property type="entry name" value="TBCC"/>
</dbReference>
<dbReference type="InterPro" id="IPR016098">
    <property type="entry name" value="CAP/MinC_C"/>
</dbReference>
<accession>A0A0J8R547</accession>
<dbReference type="InterPro" id="IPR017901">
    <property type="entry name" value="C-CAP_CF_C-like"/>
</dbReference>
<evidence type="ECO:0000313" key="6">
    <source>
        <dbReference type="Proteomes" id="UP000054559"/>
    </source>
</evidence>
<dbReference type="SMART" id="SM00673">
    <property type="entry name" value="CARP"/>
    <property type="match status" value="1"/>
</dbReference>
<dbReference type="STRING" id="454286.A0A0J8R547"/>
<keyword evidence="2" id="KW-0143">Chaperone</keyword>
<dbReference type="Gene3D" id="2.160.20.70">
    <property type="match status" value="1"/>
</dbReference>
<feature type="compositionally biased region" description="Polar residues" evidence="3">
    <location>
        <begin position="1781"/>
        <end position="1794"/>
    </location>
</feature>
<evidence type="ECO:0000256" key="1">
    <source>
        <dbReference type="ARBA" id="ARBA00008848"/>
    </source>
</evidence>
<protein>
    <recommendedName>
        <fullName evidence="4">C-CAP/cofactor C-like domain-containing protein</fullName>
    </recommendedName>
</protein>
<gene>
    <name evidence="5" type="ORF">CISG_08340</name>
</gene>
<dbReference type="GO" id="GO:0007021">
    <property type="term" value="P:tubulin complex assembly"/>
    <property type="evidence" value="ECO:0007669"/>
    <property type="project" value="TreeGrafter"/>
</dbReference>
<proteinExistence type="inferred from homology"/>
<name>A0A0J8R547_COCIT</name>
<feature type="compositionally biased region" description="Pro residues" evidence="3">
    <location>
        <begin position="1633"/>
        <end position="1643"/>
    </location>
</feature>
<feature type="region of interest" description="Disordered" evidence="3">
    <location>
        <begin position="1774"/>
        <end position="1842"/>
    </location>
</feature>
<dbReference type="PROSITE" id="PS51329">
    <property type="entry name" value="C_CAP_COFACTOR_C"/>
    <property type="match status" value="1"/>
</dbReference>
<dbReference type="PANTHER" id="PTHR15139:SF0">
    <property type="entry name" value="TUBULIN-SPECIFIC CHAPERONE C"/>
    <property type="match status" value="1"/>
</dbReference>
<evidence type="ECO:0000313" key="5">
    <source>
        <dbReference type="EMBL" id="KMU80234.1"/>
    </source>
</evidence>
<feature type="region of interest" description="Disordered" evidence="3">
    <location>
        <begin position="1618"/>
        <end position="1646"/>
    </location>
</feature>
<dbReference type="EMBL" id="DS268185">
    <property type="protein sequence ID" value="KMU80234.1"/>
    <property type="molecule type" value="Genomic_DNA"/>
</dbReference>
<dbReference type="GO" id="GO:0005737">
    <property type="term" value="C:cytoplasm"/>
    <property type="evidence" value="ECO:0007669"/>
    <property type="project" value="TreeGrafter"/>
</dbReference>
<evidence type="ECO:0000259" key="4">
    <source>
        <dbReference type="PROSITE" id="PS51329"/>
    </source>
</evidence>
<dbReference type="Pfam" id="PF07986">
    <property type="entry name" value="TBCC"/>
    <property type="match status" value="1"/>
</dbReference>
<evidence type="ECO:0000256" key="2">
    <source>
        <dbReference type="ARBA" id="ARBA00023186"/>
    </source>
</evidence>
<feature type="domain" description="C-CAP/cofactor C-like" evidence="4">
    <location>
        <begin position="1841"/>
        <end position="1978"/>
    </location>
</feature>
<dbReference type="InterPro" id="IPR012945">
    <property type="entry name" value="Tubulin-bd_cofactor_C_dom"/>
</dbReference>
<dbReference type="PANTHER" id="PTHR15139">
    <property type="entry name" value="TUBULIN FOLDING COFACTOR C"/>
    <property type="match status" value="1"/>
</dbReference>
<evidence type="ECO:0000256" key="3">
    <source>
        <dbReference type="SAM" id="MobiDB-lite"/>
    </source>
</evidence>
<dbReference type="Proteomes" id="UP000054559">
    <property type="component" value="Unassembled WGS sequence"/>
</dbReference>